<feature type="binding site" evidence="5">
    <location>
        <begin position="156"/>
        <end position="158"/>
    </location>
    <ligand>
        <name>substrate</name>
    </ligand>
</feature>
<dbReference type="PROSITE" id="PS01313">
    <property type="entry name" value="LIPB"/>
    <property type="match status" value="1"/>
</dbReference>
<evidence type="ECO:0000256" key="4">
    <source>
        <dbReference type="ARBA" id="ARBA00024732"/>
    </source>
</evidence>
<name>A0ABS0C747_9NOCA</name>
<dbReference type="InterPro" id="IPR004143">
    <property type="entry name" value="BPL_LPL_catalytic"/>
</dbReference>
<dbReference type="NCBIfam" id="TIGR00214">
    <property type="entry name" value="lipB"/>
    <property type="match status" value="1"/>
</dbReference>
<dbReference type="EMBL" id="JADLRE010000009">
    <property type="protein sequence ID" value="MBF6226185.1"/>
    <property type="molecule type" value="Genomic_DNA"/>
</dbReference>
<comment type="subcellular location">
    <subcellularLocation>
        <location evidence="5">Cytoplasm</location>
    </subcellularLocation>
</comment>
<evidence type="ECO:0000256" key="7">
    <source>
        <dbReference type="SAM" id="MobiDB-lite"/>
    </source>
</evidence>
<dbReference type="InterPro" id="IPR000544">
    <property type="entry name" value="Octanoyltransferase"/>
</dbReference>
<comment type="pathway">
    <text evidence="1 5 6">Protein modification; protein lipoylation via endogenous pathway; protein N(6)-(lipoyl)lysine from octanoyl-[acyl-carrier-protein]: step 1/2.</text>
</comment>
<evidence type="ECO:0000313" key="10">
    <source>
        <dbReference type="Proteomes" id="UP000807309"/>
    </source>
</evidence>
<proteinExistence type="inferred from homology"/>
<accession>A0ABS0C747</accession>
<dbReference type="GO" id="GO:0016740">
    <property type="term" value="F:transferase activity"/>
    <property type="evidence" value="ECO:0007669"/>
    <property type="project" value="UniProtKB-KW"/>
</dbReference>
<dbReference type="EC" id="2.3.1.181" evidence="5 6"/>
<dbReference type="CDD" id="cd16444">
    <property type="entry name" value="LipB"/>
    <property type="match status" value="1"/>
</dbReference>
<evidence type="ECO:0000256" key="6">
    <source>
        <dbReference type="PIRNR" id="PIRNR016262"/>
    </source>
</evidence>
<protein>
    <recommendedName>
        <fullName evidence="5 6">Octanoyltransferase</fullName>
        <ecNumber evidence="5 6">2.3.1.181</ecNumber>
    </recommendedName>
    <alternativeName>
        <fullName evidence="5">Lipoate-protein ligase B</fullName>
    </alternativeName>
    <alternativeName>
        <fullName evidence="5">Lipoyl/octanoyl transferase</fullName>
    </alternativeName>
    <alternativeName>
        <fullName evidence="5">Octanoyl-[acyl-carrier-protein]-protein N-octanoyltransferase</fullName>
    </alternativeName>
</protein>
<gene>
    <name evidence="5 9" type="primary">lipB</name>
    <name evidence="9" type="ORF">IU470_13890</name>
</gene>
<evidence type="ECO:0000256" key="1">
    <source>
        <dbReference type="ARBA" id="ARBA00004821"/>
    </source>
</evidence>
<feature type="region of interest" description="Disordered" evidence="7">
    <location>
        <begin position="230"/>
        <end position="250"/>
    </location>
</feature>
<keyword evidence="3 5" id="KW-0012">Acyltransferase</keyword>
<evidence type="ECO:0000256" key="5">
    <source>
        <dbReference type="HAMAP-Rule" id="MF_00013"/>
    </source>
</evidence>
<keyword evidence="10" id="KW-1185">Reference proteome</keyword>
<dbReference type="HAMAP" id="MF_00013">
    <property type="entry name" value="LipB"/>
    <property type="match status" value="1"/>
</dbReference>
<comment type="similarity">
    <text evidence="5 6">Belongs to the LipB family.</text>
</comment>
<feature type="binding site" evidence="5">
    <location>
        <begin position="84"/>
        <end position="91"/>
    </location>
    <ligand>
        <name>substrate</name>
    </ligand>
</feature>
<dbReference type="RefSeq" id="WP_195033336.1">
    <property type="nucleotide sequence ID" value="NZ_JADLRE010000009.1"/>
</dbReference>
<evidence type="ECO:0000259" key="8">
    <source>
        <dbReference type="PROSITE" id="PS51733"/>
    </source>
</evidence>
<evidence type="ECO:0000256" key="3">
    <source>
        <dbReference type="ARBA" id="ARBA00023315"/>
    </source>
</evidence>
<sequence>MAVTDTRTTLSARFDTTPIVVEDLGLIDYHAAWELQRTIADQRAEGSGSDHLLLLEHPSVYTAGRRTEAEDLPIDGSPVVQVDRGGKITWHGPGQLVGYPIVRLAEPVDVVNYVRRLEEALITVCTGLGLVCGRVEGRSGVWLPATGLFAERKIAAIGVRVQRGVALHGISFNCNSALDGFQAIVPCGIRDAGVTTLTRELGREVTVAEIKPLVADAIIRALDGDLPVTEHDIPRVTPGDTTPQPPSATA</sequence>
<feature type="site" description="Lowers pKa of active site Cys" evidence="5">
    <location>
        <position position="153"/>
    </location>
</feature>
<dbReference type="PROSITE" id="PS51733">
    <property type="entry name" value="BPL_LPL_CATALYTIC"/>
    <property type="match status" value="1"/>
</dbReference>
<dbReference type="PANTHER" id="PTHR10993:SF7">
    <property type="entry name" value="LIPOYLTRANSFERASE 2, MITOCHONDRIAL-RELATED"/>
    <property type="match status" value="1"/>
</dbReference>
<comment type="function">
    <text evidence="4 5 6">Catalyzes the transfer of endogenously produced octanoic acid from octanoyl-acyl-carrier-protein onto the lipoyl domains of lipoate-dependent enzymes. Lipoyl-ACP can also act as a substrate although octanoyl-ACP is likely to be the physiological substrate.</text>
</comment>
<feature type="binding site" evidence="5">
    <location>
        <begin position="169"/>
        <end position="171"/>
    </location>
    <ligand>
        <name>substrate</name>
    </ligand>
</feature>
<reference evidence="9 10" key="1">
    <citation type="submission" date="2020-10" db="EMBL/GenBank/DDBJ databases">
        <title>Identification of Nocardia species via Next-generation sequencing and recognition of intraspecies genetic diversity.</title>
        <authorList>
            <person name="Li P."/>
            <person name="Li P."/>
            <person name="Lu B."/>
        </authorList>
    </citation>
    <scope>NUCLEOTIDE SEQUENCE [LARGE SCALE GENOMIC DNA]</scope>
    <source>
        <strain evidence="9 10">N-11</strain>
    </source>
</reference>
<comment type="caution">
    <text evidence="9">The sequence shown here is derived from an EMBL/GenBank/DDBJ whole genome shotgun (WGS) entry which is preliminary data.</text>
</comment>
<keyword evidence="2 5" id="KW-0808">Transferase</keyword>
<feature type="domain" description="BPL/LPL catalytic" evidence="8">
    <location>
        <begin position="46"/>
        <end position="226"/>
    </location>
</feature>
<dbReference type="Gene3D" id="3.30.930.10">
    <property type="entry name" value="Bira Bifunctional Protein, Domain 2"/>
    <property type="match status" value="1"/>
</dbReference>
<dbReference type="Proteomes" id="UP000807309">
    <property type="component" value="Unassembled WGS sequence"/>
</dbReference>
<organism evidence="9 10">
    <name type="scientific">Nocardia abscessus</name>
    <dbReference type="NCBI Taxonomy" id="120957"/>
    <lineage>
        <taxon>Bacteria</taxon>
        <taxon>Bacillati</taxon>
        <taxon>Actinomycetota</taxon>
        <taxon>Actinomycetes</taxon>
        <taxon>Mycobacteriales</taxon>
        <taxon>Nocardiaceae</taxon>
        <taxon>Nocardia</taxon>
    </lineage>
</organism>
<feature type="active site" description="Acyl-thioester intermediate" evidence="5">
    <location>
        <position position="187"/>
    </location>
</feature>
<dbReference type="PANTHER" id="PTHR10993">
    <property type="entry name" value="OCTANOYLTRANSFERASE"/>
    <property type="match status" value="1"/>
</dbReference>
<keyword evidence="5" id="KW-0963">Cytoplasm</keyword>
<dbReference type="InterPro" id="IPR045864">
    <property type="entry name" value="aa-tRNA-synth_II/BPL/LPL"/>
</dbReference>
<evidence type="ECO:0000256" key="2">
    <source>
        <dbReference type="ARBA" id="ARBA00022679"/>
    </source>
</evidence>
<dbReference type="PIRSF" id="PIRSF016262">
    <property type="entry name" value="LPLase"/>
    <property type="match status" value="1"/>
</dbReference>
<dbReference type="InterPro" id="IPR020605">
    <property type="entry name" value="Octanoyltransferase_CS"/>
</dbReference>
<dbReference type="Pfam" id="PF21948">
    <property type="entry name" value="LplA-B_cat"/>
    <property type="match status" value="1"/>
</dbReference>
<dbReference type="NCBIfam" id="NF010925">
    <property type="entry name" value="PRK14345.1"/>
    <property type="match status" value="1"/>
</dbReference>
<evidence type="ECO:0000313" key="9">
    <source>
        <dbReference type="EMBL" id="MBF6226185.1"/>
    </source>
</evidence>
<comment type="miscellaneous">
    <text evidence="5">In the reaction, the free carboxyl group of octanoic acid is attached via an amide linkage to the epsilon-amino group of a specific lysine residue of lipoyl domains of lipoate-dependent enzymes.</text>
</comment>
<comment type="catalytic activity">
    <reaction evidence="5 6">
        <text>octanoyl-[ACP] + L-lysyl-[protein] = N(6)-octanoyl-L-lysyl-[protein] + holo-[ACP] + H(+)</text>
        <dbReference type="Rhea" id="RHEA:17665"/>
        <dbReference type="Rhea" id="RHEA-COMP:9636"/>
        <dbReference type="Rhea" id="RHEA-COMP:9685"/>
        <dbReference type="Rhea" id="RHEA-COMP:9752"/>
        <dbReference type="Rhea" id="RHEA-COMP:9928"/>
        <dbReference type="ChEBI" id="CHEBI:15378"/>
        <dbReference type="ChEBI" id="CHEBI:29969"/>
        <dbReference type="ChEBI" id="CHEBI:64479"/>
        <dbReference type="ChEBI" id="CHEBI:78463"/>
        <dbReference type="ChEBI" id="CHEBI:78809"/>
        <dbReference type="EC" id="2.3.1.181"/>
    </reaction>
</comment>
<dbReference type="SUPFAM" id="SSF55681">
    <property type="entry name" value="Class II aaRS and biotin synthetases"/>
    <property type="match status" value="1"/>
</dbReference>